<dbReference type="Pfam" id="PF00172">
    <property type="entry name" value="Zn_clus"/>
    <property type="match status" value="1"/>
</dbReference>
<dbReference type="GO" id="GO:0008270">
    <property type="term" value="F:zinc ion binding"/>
    <property type="evidence" value="ECO:0007669"/>
    <property type="project" value="InterPro"/>
</dbReference>
<evidence type="ECO:0000259" key="2">
    <source>
        <dbReference type="PROSITE" id="PS50048"/>
    </source>
</evidence>
<accession>A0A136JFE4</accession>
<reference evidence="4" key="1">
    <citation type="submission" date="2016-02" db="EMBL/GenBank/DDBJ databases">
        <title>Draft genome sequence of Microdochium bolleyi, a fungal endophyte of beachgrass.</title>
        <authorList>
            <consortium name="DOE Joint Genome Institute"/>
            <person name="David A.S."/>
            <person name="May G."/>
            <person name="Haridas S."/>
            <person name="Lim J."/>
            <person name="Wang M."/>
            <person name="Labutti K."/>
            <person name="Lipzen A."/>
            <person name="Barry K."/>
            <person name="Grigoriev I.V."/>
        </authorList>
    </citation>
    <scope>NUCLEOTIDE SEQUENCE [LARGE SCALE GENOMIC DNA]</scope>
    <source>
        <strain evidence="4">J235TASD1</strain>
    </source>
</reference>
<dbReference type="PROSITE" id="PS00463">
    <property type="entry name" value="ZN2_CY6_FUNGAL_1"/>
    <property type="match status" value="1"/>
</dbReference>
<gene>
    <name evidence="3" type="ORF">Micbo1qcDRAFT_157968</name>
</gene>
<dbReference type="InterPro" id="IPR052400">
    <property type="entry name" value="Zn2-C6_fungal_TF"/>
</dbReference>
<dbReference type="OrthoDB" id="5419315at2759"/>
<dbReference type="Gene3D" id="4.10.240.10">
    <property type="entry name" value="Zn(2)-C6 fungal-type DNA-binding domain"/>
    <property type="match status" value="1"/>
</dbReference>
<dbReference type="Proteomes" id="UP000070501">
    <property type="component" value="Unassembled WGS sequence"/>
</dbReference>
<dbReference type="PROSITE" id="PS50048">
    <property type="entry name" value="ZN2_CY6_FUNGAL_2"/>
    <property type="match status" value="1"/>
</dbReference>
<feature type="domain" description="Zn(2)-C6 fungal-type" evidence="2">
    <location>
        <begin position="16"/>
        <end position="46"/>
    </location>
</feature>
<dbReference type="SUPFAM" id="SSF57701">
    <property type="entry name" value="Zn2/Cys6 DNA-binding domain"/>
    <property type="match status" value="1"/>
</dbReference>
<dbReference type="CDD" id="cd00067">
    <property type="entry name" value="GAL4"/>
    <property type="match status" value="1"/>
</dbReference>
<dbReference type="InterPro" id="IPR036864">
    <property type="entry name" value="Zn2-C6_fun-type_DNA-bd_sf"/>
</dbReference>
<proteinExistence type="predicted"/>
<dbReference type="SMART" id="SM00066">
    <property type="entry name" value="GAL4"/>
    <property type="match status" value="1"/>
</dbReference>
<dbReference type="PANTHER" id="PTHR47657:SF7">
    <property type="entry name" value="STEROL REGULATORY ELEMENT-BINDING PROTEIN ECM22"/>
    <property type="match status" value="1"/>
</dbReference>
<keyword evidence="4" id="KW-1185">Reference proteome</keyword>
<evidence type="ECO:0000256" key="1">
    <source>
        <dbReference type="ARBA" id="ARBA00023242"/>
    </source>
</evidence>
<keyword evidence="1" id="KW-0539">Nucleus</keyword>
<dbReference type="GO" id="GO:0000981">
    <property type="term" value="F:DNA-binding transcription factor activity, RNA polymerase II-specific"/>
    <property type="evidence" value="ECO:0007669"/>
    <property type="project" value="InterPro"/>
</dbReference>
<dbReference type="EMBL" id="KQ964246">
    <property type="protein sequence ID" value="KXJ95870.1"/>
    <property type="molecule type" value="Genomic_DNA"/>
</dbReference>
<dbReference type="PANTHER" id="PTHR47657">
    <property type="entry name" value="STEROL REGULATORY ELEMENT-BINDING PROTEIN ECM22"/>
    <property type="match status" value="1"/>
</dbReference>
<dbReference type="AlphaFoldDB" id="A0A136JFE4"/>
<dbReference type="STRING" id="196109.A0A136JFE4"/>
<organism evidence="3 4">
    <name type="scientific">Microdochium bolleyi</name>
    <dbReference type="NCBI Taxonomy" id="196109"/>
    <lineage>
        <taxon>Eukaryota</taxon>
        <taxon>Fungi</taxon>
        <taxon>Dikarya</taxon>
        <taxon>Ascomycota</taxon>
        <taxon>Pezizomycotina</taxon>
        <taxon>Sordariomycetes</taxon>
        <taxon>Xylariomycetidae</taxon>
        <taxon>Xylariales</taxon>
        <taxon>Microdochiaceae</taxon>
        <taxon>Microdochium</taxon>
    </lineage>
</organism>
<evidence type="ECO:0000313" key="4">
    <source>
        <dbReference type="Proteomes" id="UP000070501"/>
    </source>
</evidence>
<feature type="non-terminal residue" evidence="3">
    <location>
        <position position="67"/>
    </location>
</feature>
<dbReference type="InterPro" id="IPR001138">
    <property type="entry name" value="Zn2Cys6_DnaBD"/>
</dbReference>
<name>A0A136JFE4_9PEZI</name>
<evidence type="ECO:0000313" key="3">
    <source>
        <dbReference type="EMBL" id="KXJ95870.1"/>
    </source>
</evidence>
<protein>
    <recommendedName>
        <fullName evidence="2">Zn(2)-C6 fungal-type domain-containing protein</fullName>
    </recommendedName>
</protein>
<sequence length="67" mass="7478">MTLRSTRAGYSKSRAGCFTCKKRHVRCDEAKPVCGACYRLLLSCEYPLAAATRSALQNQHACQRILL</sequence>
<dbReference type="InParanoid" id="A0A136JFE4"/>